<keyword evidence="4" id="KW-1134">Transmembrane beta strand</keyword>
<dbReference type="Pfam" id="PF13609">
    <property type="entry name" value="Porin_4"/>
    <property type="match status" value="1"/>
</dbReference>
<evidence type="ECO:0000259" key="12">
    <source>
        <dbReference type="Pfam" id="PF13609"/>
    </source>
</evidence>
<dbReference type="PANTHER" id="PTHR34501">
    <property type="entry name" value="PROTEIN YDDL-RELATED"/>
    <property type="match status" value="1"/>
</dbReference>
<evidence type="ECO:0000313" key="14">
    <source>
        <dbReference type="Proteomes" id="UP000494330"/>
    </source>
</evidence>
<keyword evidence="8" id="KW-0626">Porin</keyword>
<dbReference type="SUPFAM" id="SSF56935">
    <property type="entry name" value="Porins"/>
    <property type="match status" value="1"/>
</dbReference>
<protein>
    <submittedName>
        <fullName evidence="13">Porin</fullName>
    </submittedName>
</protein>
<evidence type="ECO:0000256" key="8">
    <source>
        <dbReference type="ARBA" id="ARBA00023114"/>
    </source>
</evidence>
<dbReference type="InterPro" id="IPR050298">
    <property type="entry name" value="Gram-neg_bact_OMP"/>
</dbReference>
<dbReference type="Proteomes" id="UP000494330">
    <property type="component" value="Unassembled WGS sequence"/>
</dbReference>
<sequence length="373" mass="39357">MKRICIASGLIGSLLSASSVVHAQSSVTMYGVLDESIQYTRNVDGHTSQLALYAGQLTTDRWGVKGSEDLGNGVKAIFRLENIFNLNNGAAQRMWGKSWVGLSSDTYGTVTVGRQLDPLSDLVMEVQGNNFLEYFTAPGDVDNGDATVYTNSAIKWASPSWGGLRTSVMYSVGGVAGSTGSGQTYSAAVNYSLKPIAIAAGYFHIDNGNPATSARGTSTAGTIFNSPVNAAYASARSINILRTGVTYAPGHWTFGLNYSHSEYIGDASSTFSRNEYYDSAAAFAAWNVTPSLLLEGGYVYLKSHGDSSATYHQASLAADYSLSKRTDLYAIAGYVHASGNNGVGPAQAVIADSFAPAGSSSQQIAIVGVRHRF</sequence>
<feature type="domain" description="Porin" evidence="12">
    <location>
        <begin position="14"/>
        <end position="339"/>
    </location>
</feature>
<dbReference type="AlphaFoldDB" id="A0A6P2L368"/>
<gene>
    <name evidence="13" type="ORF">BPA30113_02921</name>
</gene>
<proteinExistence type="predicted"/>
<evidence type="ECO:0000256" key="9">
    <source>
        <dbReference type="ARBA" id="ARBA00023136"/>
    </source>
</evidence>
<evidence type="ECO:0000256" key="3">
    <source>
        <dbReference type="ARBA" id="ARBA00022448"/>
    </source>
</evidence>
<evidence type="ECO:0000256" key="2">
    <source>
        <dbReference type="ARBA" id="ARBA00011233"/>
    </source>
</evidence>
<keyword evidence="14" id="KW-1185">Reference proteome</keyword>
<dbReference type="PRINTS" id="PR00184">
    <property type="entry name" value="NEISSPPORIN"/>
</dbReference>
<dbReference type="GO" id="GO:0009279">
    <property type="term" value="C:cell outer membrane"/>
    <property type="evidence" value="ECO:0007669"/>
    <property type="project" value="UniProtKB-SubCell"/>
</dbReference>
<keyword evidence="3" id="KW-0813">Transport</keyword>
<evidence type="ECO:0000256" key="10">
    <source>
        <dbReference type="ARBA" id="ARBA00023237"/>
    </source>
</evidence>
<dbReference type="InterPro" id="IPR023614">
    <property type="entry name" value="Porin_dom_sf"/>
</dbReference>
<dbReference type="InterPro" id="IPR033900">
    <property type="entry name" value="Gram_neg_porin_domain"/>
</dbReference>
<keyword evidence="6 11" id="KW-0732">Signal</keyword>
<evidence type="ECO:0000256" key="7">
    <source>
        <dbReference type="ARBA" id="ARBA00023065"/>
    </source>
</evidence>
<evidence type="ECO:0000256" key="1">
    <source>
        <dbReference type="ARBA" id="ARBA00004571"/>
    </source>
</evidence>
<dbReference type="GO" id="GO:0006811">
    <property type="term" value="P:monoatomic ion transport"/>
    <property type="evidence" value="ECO:0007669"/>
    <property type="project" value="UniProtKB-KW"/>
</dbReference>
<organism evidence="13 14">
    <name type="scientific">Burkholderia paludis</name>
    <dbReference type="NCBI Taxonomy" id="1506587"/>
    <lineage>
        <taxon>Bacteria</taxon>
        <taxon>Pseudomonadati</taxon>
        <taxon>Pseudomonadota</taxon>
        <taxon>Betaproteobacteria</taxon>
        <taxon>Burkholderiales</taxon>
        <taxon>Burkholderiaceae</taxon>
        <taxon>Burkholderia</taxon>
        <taxon>Burkholderia cepacia complex</taxon>
    </lineage>
</organism>
<reference evidence="13 14" key="1">
    <citation type="submission" date="2019-09" db="EMBL/GenBank/DDBJ databases">
        <authorList>
            <person name="Depoorter E."/>
        </authorList>
    </citation>
    <scope>NUCLEOTIDE SEQUENCE [LARGE SCALE GENOMIC DNA]</scope>
    <source>
        <strain evidence="13">LMG 30113</strain>
    </source>
</reference>
<dbReference type="RefSeq" id="WP_034198853.1">
    <property type="nucleotide sequence ID" value="NZ_CABVQD010000008.1"/>
</dbReference>
<keyword evidence="10" id="KW-0998">Cell outer membrane</keyword>
<feature type="chain" id="PRO_5044426681" evidence="11">
    <location>
        <begin position="24"/>
        <end position="373"/>
    </location>
</feature>
<dbReference type="Gene3D" id="2.40.160.10">
    <property type="entry name" value="Porin"/>
    <property type="match status" value="1"/>
</dbReference>
<evidence type="ECO:0000256" key="4">
    <source>
        <dbReference type="ARBA" id="ARBA00022452"/>
    </source>
</evidence>
<accession>A0A6P2L368</accession>
<dbReference type="GO" id="GO:0015288">
    <property type="term" value="F:porin activity"/>
    <property type="evidence" value="ECO:0007669"/>
    <property type="project" value="UniProtKB-KW"/>
</dbReference>
<comment type="subcellular location">
    <subcellularLocation>
        <location evidence="1">Cell outer membrane</location>
        <topology evidence="1">Multi-pass membrane protein</topology>
    </subcellularLocation>
</comment>
<keyword evidence="5" id="KW-0812">Transmembrane</keyword>
<keyword evidence="7" id="KW-0406">Ion transport</keyword>
<name>A0A6P2L368_9BURK</name>
<evidence type="ECO:0000256" key="5">
    <source>
        <dbReference type="ARBA" id="ARBA00022692"/>
    </source>
</evidence>
<feature type="signal peptide" evidence="11">
    <location>
        <begin position="1"/>
        <end position="23"/>
    </location>
</feature>
<dbReference type="CDD" id="cd00342">
    <property type="entry name" value="gram_neg_porins"/>
    <property type="match status" value="1"/>
</dbReference>
<dbReference type="EMBL" id="CABVQD010000008">
    <property type="protein sequence ID" value="VWB65429.1"/>
    <property type="molecule type" value="Genomic_DNA"/>
</dbReference>
<dbReference type="InterPro" id="IPR002299">
    <property type="entry name" value="Porin_Neis"/>
</dbReference>
<evidence type="ECO:0000256" key="11">
    <source>
        <dbReference type="SAM" id="SignalP"/>
    </source>
</evidence>
<dbReference type="PANTHER" id="PTHR34501:SF9">
    <property type="entry name" value="MAJOR OUTER MEMBRANE PROTEIN P.IA"/>
    <property type="match status" value="1"/>
</dbReference>
<keyword evidence="9" id="KW-0472">Membrane</keyword>
<evidence type="ECO:0000256" key="6">
    <source>
        <dbReference type="ARBA" id="ARBA00022729"/>
    </source>
</evidence>
<evidence type="ECO:0000313" key="13">
    <source>
        <dbReference type="EMBL" id="VWB65429.1"/>
    </source>
</evidence>
<dbReference type="GO" id="GO:0046930">
    <property type="term" value="C:pore complex"/>
    <property type="evidence" value="ECO:0007669"/>
    <property type="project" value="UniProtKB-KW"/>
</dbReference>
<comment type="subunit">
    <text evidence="2">Homotrimer.</text>
</comment>